<sequence length="55" mass="6152">MTIHSPLLIQLMMVVIPLYALGMLLPEFTRRLLFAGIRLPIGTGAFTLFLLPPGW</sequence>
<evidence type="ECO:0000256" key="1">
    <source>
        <dbReference type="SAM" id="Phobius"/>
    </source>
</evidence>
<feature type="transmembrane region" description="Helical" evidence="1">
    <location>
        <begin position="6"/>
        <end position="25"/>
    </location>
</feature>
<dbReference type="STRING" id="159292.SAMN05192546_11027"/>
<protein>
    <submittedName>
        <fullName evidence="2">Uncharacterized protein</fullName>
    </submittedName>
</protein>
<gene>
    <name evidence="2" type="ORF">SAMN05192546_11027</name>
</gene>
<evidence type="ECO:0000313" key="2">
    <source>
        <dbReference type="EMBL" id="SDZ15135.1"/>
    </source>
</evidence>
<keyword evidence="1" id="KW-0812">Transmembrane</keyword>
<organism evidence="2 3">
    <name type="scientific">Tindallia californiensis</name>
    <dbReference type="NCBI Taxonomy" id="159292"/>
    <lineage>
        <taxon>Bacteria</taxon>
        <taxon>Bacillati</taxon>
        <taxon>Bacillota</taxon>
        <taxon>Clostridia</taxon>
        <taxon>Peptostreptococcales</taxon>
        <taxon>Tindalliaceae</taxon>
        <taxon>Tindallia</taxon>
    </lineage>
</organism>
<dbReference type="EMBL" id="FNPV01000010">
    <property type="protein sequence ID" value="SDZ15135.1"/>
    <property type="molecule type" value="Genomic_DNA"/>
</dbReference>
<proteinExistence type="predicted"/>
<name>A0A1H3QQ59_9FIRM</name>
<keyword evidence="3" id="KW-1185">Reference proteome</keyword>
<dbReference type="AlphaFoldDB" id="A0A1H3QQ59"/>
<keyword evidence="1" id="KW-0472">Membrane</keyword>
<accession>A0A1H3QQ59</accession>
<feature type="transmembrane region" description="Helical" evidence="1">
    <location>
        <begin position="32"/>
        <end position="51"/>
    </location>
</feature>
<keyword evidence="1" id="KW-1133">Transmembrane helix</keyword>
<dbReference type="RefSeq" id="WP_176968412.1">
    <property type="nucleotide sequence ID" value="NZ_FNPV01000010.1"/>
</dbReference>
<dbReference type="Proteomes" id="UP000199230">
    <property type="component" value="Unassembled WGS sequence"/>
</dbReference>
<evidence type="ECO:0000313" key="3">
    <source>
        <dbReference type="Proteomes" id="UP000199230"/>
    </source>
</evidence>
<reference evidence="2 3" key="1">
    <citation type="submission" date="2016-10" db="EMBL/GenBank/DDBJ databases">
        <authorList>
            <person name="de Groot N.N."/>
        </authorList>
    </citation>
    <scope>NUCLEOTIDE SEQUENCE [LARGE SCALE GENOMIC DNA]</scope>
    <source>
        <strain evidence="2 3">APO</strain>
    </source>
</reference>